<gene>
    <name evidence="2" type="ORF">SDJN03_03567</name>
</gene>
<sequence length="217" mass="24247">MEDYAKLLPHHPQHSSSSSSMTLFSRLDYMDLVMKYLEKKQRLERVGGVEKKCISLDVALKDTYFKGSLLDRVASLEHRLFQLCLEMDSGSSSNPSSLGSTQTSADISSSSPTPKQFCRGEPSSSYPIFHYPSHGGTSKISQIQEKAQTQRHEQKKKQQSPPKSQLGKTRSGKDEGGSCKNVKKGIPPKWLHLRMRSCRMLNPEMLAPEGVMLDAKS</sequence>
<feature type="compositionally biased region" description="Low complexity" evidence="1">
    <location>
        <begin position="91"/>
        <end position="113"/>
    </location>
</feature>
<organism evidence="2 3">
    <name type="scientific">Cucurbita argyrosperma subsp. sororia</name>
    <dbReference type="NCBI Taxonomy" id="37648"/>
    <lineage>
        <taxon>Eukaryota</taxon>
        <taxon>Viridiplantae</taxon>
        <taxon>Streptophyta</taxon>
        <taxon>Embryophyta</taxon>
        <taxon>Tracheophyta</taxon>
        <taxon>Spermatophyta</taxon>
        <taxon>Magnoliopsida</taxon>
        <taxon>eudicotyledons</taxon>
        <taxon>Gunneridae</taxon>
        <taxon>Pentapetalae</taxon>
        <taxon>rosids</taxon>
        <taxon>fabids</taxon>
        <taxon>Cucurbitales</taxon>
        <taxon>Cucurbitaceae</taxon>
        <taxon>Cucurbiteae</taxon>
        <taxon>Cucurbita</taxon>
    </lineage>
</organism>
<protein>
    <submittedName>
        <fullName evidence="2">Uncharacterized protein</fullName>
    </submittedName>
</protein>
<feature type="region of interest" description="Disordered" evidence="1">
    <location>
        <begin position="143"/>
        <end position="185"/>
    </location>
</feature>
<feature type="non-terminal residue" evidence="2">
    <location>
        <position position="1"/>
    </location>
</feature>
<dbReference type="EMBL" id="JAGKQH010000002">
    <property type="protein sequence ID" value="KAG6606250.1"/>
    <property type="molecule type" value="Genomic_DNA"/>
</dbReference>
<evidence type="ECO:0000313" key="3">
    <source>
        <dbReference type="Proteomes" id="UP000685013"/>
    </source>
</evidence>
<name>A0AAV6P3L7_9ROSI</name>
<evidence type="ECO:0000256" key="1">
    <source>
        <dbReference type="SAM" id="MobiDB-lite"/>
    </source>
</evidence>
<evidence type="ECO:0000313" key="2">
    <source>
        <dbReference type="EMBL" id="KAG6606250.1"/>
    </source>
</evidence>
<comment type="caution">
    <text evidence="2">The sequence shown here is derived from an EMBL/GenBank/DDBJ whole genome shotgun (WGS) entry which is preliminary data.</text>
</comment>
<dbReference type="AlphaFoldDB" id="A0AAV6P3L7"/>
<feature type="region of interest" description="Disordered" evidence="1">
    <location>
        <begin position="91"/>
        <end position="120"/>
    </location>
</feature>
<reference evidence="2 3" key="1">
    <citation type="journal article" date="2021" name="Hortic Res">
        <title>The domestication of Cucurbita argyrosperma as revealed by the genome of its wild relative.</title>
        <authorList>
            <person name="Barrera-Redondo J."/>
            <person name="Sanchez-de la Vega G."/>
            <person name="Aguirre-Liguori J.A."/>
            <person name="Castellanos-Morales G."/>
            <person name="Gutierrez-Guerrero Y.T."/>
            <person name="Aguirre-Dugua X."/>
            <person name="Aguirre-Planter E."/>
            <person name="Tenaillon M.I."/>
            <person name="Lira-Saade R."/>
            <person name="Eguiarte L.E."/>
        </authorList>
    </citation>
    <scope>NUCLEOTIDE SEQUENCE [LARGE SCALE GENOMIC DNA]</scope>
    <source>
        <strain evidence="2">JBR-2021</strain>
    </source>
</reference>
<proteinExistence type="predicted"/>
<dbReference type="PANTHER" id="PTHR34190">
    <property type="entry name" value="EXPRESSED PROTEIN"/>
    <property type="match status" value="1"/>
</dbReference>
<dbReference type="PANTHER" id="PTHR34190:SF3">
    <property type="entry name" value="MICROSPORE-SPECIFIC PROMOTER 2"/>
    <property type="match status" value="1"/>
</dbReference>
<accession>A0AAV6P3L7</accession>
<keyword evidence="3" id="KW-1185">Reference proteome</keyword>
<dbReference type="Proteomes" id="UP000685013">
    <property type="component" value="Chromosome 2"/>
</dbReference>